<dbReference type="EMBL" id="AGNK02002506">
    <property type="status" value="NOT_ANNOTATED_CDS"/>
    <property type="molecule type" value="Genomic_DNA"/>
</dbReference>
<dbReference type="AlphaFoldDB" id="K3Y1S0"/>
<dbReference type="Proteomes" id="UP000004995">
    <property type="component" value="Unassembled WGS sequence"/>
</dbReference>
<dbReference type="InParanoid" id="K3Y1S0"/>
<dbReference type="HOGENOM" id="CLU_3053974_0_0_1"/>
<sequence>MAGRLLQLHKSKAACCSCTKASMASANTVAFPSRLPIISNLMEFLTRSKSQDST</sequence>
<evidence type="ECO:0000313" key="1">
    <source>
        <dbReference type="EnsemblPlants" id="KQL10780"/>
    </source>
</evidence>
<keyword evidence="2" id="KW-1185">Reference proteome</keyword>
<reference evidence="1" key="2">
    <citation type="submission" date="2018-08" db="UniProtKB">
        <authorList>
            <consortium name="EnsemblPlants"/>
        </authorList>
    </citation>
    <scope>IDENTIFICATION</scope>
    <source>
        <strain evidence="1">Yugu1</strain>
    </source>
</reference>
<dbReference type="Gramene" id="KQL10780">
    <property type="protein sequence ID" value="KQL10780"/>
    <property type="gene ID" value="SETIT_008136mg"/>
</dbReference>
<accession>K3Y1S0</accession>
<dbReference type="EnsemblPlants" id="KQL10780">
    <property type="protein sequence ID" value="KQL10780"/>
    <property type="gene ID" value="SETIT_008136mg"/>
</dbReference>
<proteinExistence type="predicted"/>
<protein>
    <submittedName>
        <fullName evidence="1">Uncharacterized protein</fullName>
    </submittedName>
</protein>
<evidence type="ECO:0000313" key="2">
    <source>
        <dbReference type="Proteomes" id="UP000004995"/>
    </source>
</evidence>
<reference evidence="2" key="1">
    <citation type="journal article" date="2012" name="Nat. Biotechnol.">
        <title>Reference genome sequence of the model plant Setaria.</title>
        <authorList>
            <person name="Bennetzen J.L."/>
            <person name="Schmutz J."/>
            <person name="Wang H."/>
            <person name="Percifield R."/>
            <person name="Hawkins J."/>
            <person name="Pontaroli A.C."/>
            <person name="Estep M."/>
            <person name="Feng L."/>
            <person name="Vaughn J.N."/>
            <person name="Grimwood J."/>
            <person name="Jenkins J."/>
            <person name="Barry K."/>
            <person name="Lindquist E."/>
            <person name="Hellsten U."/>
            <person name="Deshpande S."/>
            <person name="Wang X."/>
            <person name="Wu X."/>
            <person name="Mitros T."/>
            <person name="Triplett J."/>
            <person name="Yang X."/>
            <person name="Ye C.Y."/>
            <person name="Mauro-Herrera M."/>
            <person name="Wang L."/>
            <person name="Li P."/>
            <person name="Sharma M."/>
            <person name="Sharma R."/>
            <person name="Ronald P.C."/>
            <person name="Panaud O."/>
            <person name="Kellogg E.A."/>
            <person name="Brutnell T.P."/>
            <person name="Doust A.N."/>
            <person name="Tuskan G.A."/>
            <person name="Rokhsar D."/>
            <person name="Devos K.M."/>
        </authorList>
    </citation>
    <scope>NUCLEOTIDE SEQUENCE [LARGE SCALE GENOMIC DNA]</scope>
    <source>
        <strain evidence="2">cv. Yugu1</strain>
    </source>
</reference>
<name>K3Y1S0_SETIT</name>
<organism evidence="1 2">
    <name type="scientific">Setaria italica</name>
    <name type="common">Foxtail millet</name>
    <name type="synonym">Panicum italicum</name>
    <dbReference type="NCBI Taxonomy" id="4555"/>
    <lineage>
        <taxon>Eukaryota</taxon>
        <taxon>Viridiplantae</taxon>
        <taxon>Streptophyta</taxon>
        <taxon>Embryophyta</taxon>
        <taxon>Tracheophyta</taxon>
        <taxon>Spermatophyta</taxon>
        <taxon>Magnoliopsida</taxon>
        <taxon>Liliopsida</taxon>
        <taxon>Poales</taxon>
        <taxon>Poaceae</taxon>
        <taxon>PACMAD clade</taxon>
        <taxon>Panicoideae</taxon>
        <taxon>Panicodae</taxon>
        <taxon>Paniceae</taxon>
        <taxon>Cenchrinae</taxon>
        <taxon>Setaria</taxon>
    </lineage>
</organism>